<keyword evidence="5" id="KW-0812">Transmembrane</keyword>
<keyword evidence="5" id="KW-0472">Membrane</keyword>
<proteinExistence type="inferred from homology"/>
<keyword evidence="5" id="KW-1133">Transmembrane helix</keyword>
<reference evidence="7" key="1">
    <citation type="submission" date="2022-01" db="EMBL/GenBank/DDBJ databases">
        <authorList>
            <person name="Braso-Vives M."/>
        </authorList>
    </citation>
    <scope>NUCLEOTIDE SEQUENCE</scope>
</reference>
<dbReference type="GO" id="GO:0016410">
    <property type="term" value="F:N-acyltransferase activity"/>
    <property type="evidence" value="ECO:0007669"/>
    <property type="project" value="TreeGrafter"/>
</dbReference>
<evidence type="ECO:0000256" key="1">
    <source>
        <dbReference type="ARBA" id="ARBA00007824"/>
    </source>
</evidence>
<evidence type="ECO:0000313" key="7">
    <source>
        <dbReference type="EMBL" id="CAH1271575.1"/>
    </source>
</evidence>
<dbReference type="Proteomes" id="UP000838412">
    <property type="component" value="Chromosome 8"/>
</dbReference>
<dbReference type="GO" id="GO:0008970">
    <property type="term" value="F:phospholipase A1 activity"/>
    <property type="evidence" value="ECO:0007669"/>
    <property type="project" value="TreeGrafter"/>
</dbReference>
<organism evidence="7 8">
    <name type="scientific">Branchiostoma lanceolatum</name>
    <name type="common">Common lancelet</name>
    <name type="synonym">Amphioxus lanceolatum</name>
    <dbReference type="NCBI Taxonomy" id="7740"/>
    <lineage>
        <taxon>Eukaryota</taxon>
        <taxon>Metazoa</taxon>
        <taxon>Chordata</taxon>
        <taxon>Cephalochordata</taxon>
        <taxon>Leptocardii</taxon>
        <taxon>Amphioxiformes</taxon>
        <taxon>Branchiostomatidae</taxon>
        <taxon>Branchiostoma</taxon>
    </lineage>
</organism>
<protein>
    <submittedName>
        <fullName evidence="7">FAM84B protein</fullName>
    </submittedName>
</protein>
<accession>A0A8K0A917</accession>
<dbReference type="AlphaFoldDB" id="A0A8K0A917"/>
<dbReference type="PROSITE" id="PS51934">
    <property type="entry name" value="LRAT"/>
    <property type="match status" value="1"/>
</dbReference>
<evidence type="ECO:0000256" key="4">
    <source>
        <dbReference type="ARBA" id="ARBA00023098"/>
    </source>
</evidence>
<dbReference type="EMBL" id="OV696693">
    <property type="protein sequence ID" value="CAH1271575.1"/>
    <property type="molecule type" value="Genomic_DNA"/>
</dbReference>
<dbReference type="InterPro" id="IPR007053">
    <property type="entry name" value="LRAT_dom"/>
</dbReference>
<keyword evidence="2" id="KW-0808">Transferase</keyword>
<keyword evidence="3" id="KW-0378">Hydrolase</keyword>
<keyword evidence="8" id="KW-1185">Reference proteome</keyword>
<dbReference type="Gene3D" id="3.90.1720.10">
    <property type="entry name" value="endopeptidase domain like (from Nostoc punctiforme)"/>
    <property type="match status" value="1"/>
</dbReference>
<feature type="transmembrane region" description="Helical" evidence="5">
    <location>
        <begin position="133"/>
        <end position="151"/>
    </location>
</feature>
<dbReference type="OrthoDB" id="9971230at2759"/>
<dbReference type="Pfam" id="PF04970">
    <property type="entry name" value="LRAT"/>
    <property type="match status" value="1"/>
</dbReference>
<keyword evidence="4" id="KW-0443">Lipid metabolism</keyword>
<dbReference type="GO" id="GO:0005737">
    <property type="term" value="C:cytoplasm"/>
    <property type="evidence" value="ECO:0007669"/>
    <property type="project" value="TreeGrafter"/>
</dbReference>
<gene>
    <name evidence="7" type="primary">FAM84B</name>
    <name evidence="7" type="ORF">BLAG_LOCUS23556</name>
</gene>
<dbReference type="PANTHER" id="PTHR13943:SF77">
    <property type="entry name" value="LRAT DOMAIN-CONTAINING PROTEIN"/>
    <property type="match status" value="1"/>
</dbReference>
<evidence type="ECO:0000313" key="8">
    <source>
        <dbReference type="Proteomes" id="UP000838412"/>
    </source>
</evidence>
<evidence type="ECO:0000259" key="6">
    <source>
        <dbReference type="PROSITE" id="PS51934"/>
    </source>
</evidence>
<feature type="domain" description="LRAT" evidence="6">
    <location>
        <begin position="29"/>
        <end position="127"/>
    </location>
</feature>
<evidence type="ECO:0000256" key="3">
    <source>
        <dbReference type="ARBA" id="ARBA00022801"/>
    </source>
</evidence>
<evidence type="ECO:0000256" key="5">
    <source>
        <dbReference type="SAM" id="Phobius"/>
    </source>
</evidence>
<dbReference type="InterPro" id="IPR051496">
    <property type="entry name" value="H-rev107_PLA/AT"/>
</dbReference>
<name>A0A8K0A917_BRALA</name>
<sequence>MEDSHLKPSMELAEELQAQPGDKISYQTWSRSDNSLSEHHAIYVGQGKVVHYNDERHNVVKKWLSQVAAGGKVKPVKLKGTFTTFSQAEVVKRAEGQVGRSYSYDLTFSNSQNFANWCQTGKEQIGGTQVKTYILGLGAVAAVVFLLHRFLKYRKCLRT</sequence>
<dbReference type="GO" id="GO:0070292">
    <property type="term" value="P:N-acylphosphatidylethanolamine metabolic process"/>
    <property type="evidence" value="ECO:0007669"/>
    <property type="project" value="TreeGrafter"/>
</dbReference>
<dbReference type="GO" id="GO:0004623">
    <property type="term" value="F:phospholipase A2 activity"/>
    <property type="evidence" value="ECO:0007669"/>
    <property type="project" value="TreeGrafter"/>
</dbReference>
<evidence type="ECO:0000256" key="2">
    <source>
        <dbReference type="ARBA" id="ARBA00022679"/>
    </source>
</evidence>
<dbReference type="PANTHER" id="PTHR13943">
    <property type="entry name" value="HRAS-LIKE SUPPRESSOR - RELATED"/>
    <property type="match status" value="1"/>
</dbReference>
<comment type="similarity">
    <text evidence="1">Belongs to the H-rev107 family.</text>
</comment>